<gene>
    <name evidence="2" type="ORF">AOQ72_04975</name>
</gene>
<proteinExistence type="predicted"/>
<reference evidence="2 3" key="1">
    <citation type="submission" date="2015-09" db="EMBL/GenBank/DDBJ databases">
        <title>Draft Genome Sequence of the Strain BR 3267 (Bradyrhizobium yuanmingense) recommended as inoculant for cowpea in Brazil.</title>
        <authorList>
            <person name="Simoes-Araujo J.L."/>
            <person name="Zilli J.E."/>
        </authorList>
    </citation>
    <scope>NUCLEOTIDE SEQUENCE [LARGE SCALE GENOMIC DNA]</scope>
    <source>
        <strain evidence="2 3">BR3267</strain>
    </source>
</reference>
<organism evidence="2 3">
    <name type="scientific">Bradyrhizobium yuanmingense</name>
    <dbReference type="NCBI Taxonomy" id="108015"/>
    <lineage>
        <taxon>Bacteria</taxon>
        <taxon>Pseudomonadati</taxon>
        <taxon>Pseudomonadota</taxon>
        <taxon>Alphaproteobacteria</taxon>
        <taxon>Hyphomicrobiales</taxon>
        <taxon>Nitrobacteraceae</taxon>
        <taxon>Bradyrhizobium</taxon>
    </lineage>
</organism>
<dbReference type="Proteomes" id="UP000051380">
    <property type="component" value="Unassembled WGS sequence"/>
</dbReference>
<evidence type="ECO:0000313" key="3">
    <source>
        <dbReference type="Proteomes" id="UP000051380"/>
    </source>
</evidence>
<feature type="region of interest" description="Disordered" evidence="1">
    <location>
        <begin position="74"/>
        <end position="98"/>
    </location>
</feature>
<evidence type="ECO:0000313" key="2">
    <source>
        <dbReference type="EMBL" id="KRP85079.1"/>
    </source>
</evidence>
<dbReference type="EMBL" id="LJYF01000054">
    <property type="protein sequence ID" value="KRP85079.1"/>
    <property type="molecule type" value="Genomic_DNA"/>
</dbReference>
<accession>A0A0R3BHZ2</accession>
<comment type="caution">
    <text evidence="2">The sequence shown here is derived from an EMBL/GenBank/DDBJ whole genome shotgun (WGS) entry which is preliminary data.</text>
</comment>
<evidence type="ECO:0000256" key="1">
    <source>
        <dbReference type="SAM" id="MobiDB-lite"/>
    </source>
</evidence>
<dbReference type="AlphaFoldDB" id="A0A0R3BHZ2"/>
<feature type="compositionally biased region" description="Acidic residues" evidence="1">
    <location>
        <begin position="82"/>
        <end position="98"/>
    </location>
</feature>
<protein>
    <submittedName>
        <fullName evidence="2">Uncharacterized protein</fullName>
    </submittedName>
</protein>
<name>A0A0R3BHZ2_9BRAD</name>
<sequence>MRKADKRELMIRWFHQNYEDPVNETPIDSGEFIYIWGGPYDARDELFAKFGYIVPEELIEEVAQDVEQNGVYNWAPVQTGDDHDDIPGVDDDDDEPPSLDIYFDEPSDRYGSPEELEARKQALTAIQRLEKIIEKRREIGIGHNKPPEEVEEGPNEPELREAVQELKIEFRVERPAIPTVKKYAKRLRDVLVAAAKWAGKKADKAADAAAAVIGTGGGGYILSQYVPPVHHAFEAIIKWLEVAAKSLF</sequence>